<gene>
    <name evidence="2" type="ORF">D9611_005026</name>
</gene>
<evidence type="ECO:0000256" key="1">
    <source>
        <dbReference type="SAM" id="SignalP"/>
    </source>
</evidence>
<proteinExistence type="predicted"/>
<accession>A0A8H5EX80</accession>
<dbReference type="OrthoDB" id="10305906at2759"/>
<evidence type="ECO:0000313" key="3">
    <source>
        <dbReference type="Proteomes" id="UP000541558"/>
    </source>
</evidence>
<sequence>MQMITVSAVLASVVLSASAQFATPATVDFQLPFPTLEAVQASVIGYQPCENLTTYAVVGYLANSFTATVVQGDLGAPIQFTQAPTNTIPATTCTSTGSIASVSNSVGCTVGKEWATKVFNALPVHVVGTDLPLLPGVTFTVPSATPTCLFNHPANATAGAGNYTAPTAGGSNYTAPTASGGSNYTAPTASGGSNYTAPTASQSTNGTVPTSVAERLTTGKNGAFTQSSVAQSLGLAAMGVLYLAMSA</sequence>
<keyword evidence="3" id="KW-1185">Reference proteome</keyword>
<dbReference type="EMBL" id="JAACJK010000220">
    <property type="protein sequence ID" value="KAF5315674.1"/>
    <property type="molecule type" value="Genomic_DNA"/>
</dbReference>
<reference evidence="2 3" key="1">
    <citation type="journal article" date="2020" name="ISME J.">
        <title>Uncovering the hidden diversity of litter-decomposition mechanisms in mushroom-forming fungi.</title>
        <authorList>
            <person name="Floudas D."/>
            <person name="Bentzer J."/>
            <person name="Ahren D."/>
            <person name="Johansson T."/>
            <person name="Persson P."/>
            <person name="Tunlid A."/>
        </authorList>
    </citation>
    <scope>NUCLEOTIDE SEQUENCE [LARGE SCALE GENOMIC DNA]</scope>
    <source>
        <strain evidence="2 3">CBS 175.51</strain>
    </source>
</reference>
<feature type="signal peptide" evidence="1">
    <location>
        <begin position="1"/>
        <end position="19"/>
    </location>
</feature>
<name>A0A8H5EX80_9AGAR</name>
<evidence type="ECO:0000313" key="2">
    <source>
        <dbReference type="EMBL" id="KAF5315674.1"/>
    </source>
</evidence>
<feature type="chain" id="PRO_5034491421" evidence="1">
    <location>
        <begin position="20"/>
        <end position="247"/>
    </location>
</feature>
<dbReference type="AlphaFoldDB" id="A0A8H5EX80"/>
<keyword evidence="1" id="KW-0732">Signal</keyword>
<comment type="caution">
    <text evidence="2">The sequence shown here is derived from an EMBL/GenBank/DDBJ whole genome shotgun (WGS) entry which is preliminary data.</text>
</comment>
<protein>
    <submittedName>
        <fullName evidence="2">Uncharacterized protein</fullName>
    </submittedName>
</protein>
<dbReference type="Proteomes" id="UP000541558">
    <property type="component" value="Unassembled WGS sequence"/>
</dbReference>
<organism evidence="2 3">
    <name type="scientific">Ephemerocybe angulata</name>
    <dbReference type="NCBI Taxonomy" id="980116"/>
    <lineage>
        <taxon>Eukaryota</taxon>
        <taxon>Fungi</taxon>
        <taxon>Dikarya</taxon>
        <taxon>Basidiomycota</taxon>
        <taxon>Agaricomycotina</taxon>
        <taxon>Agaricomycetes</taxon>
        <taxon>Agaricomycetidae</taxon>
        <taxon>Agaricales</taxon>
        <taxon>Agaricineae</taxon>
        <taxon>Psathyrellaceae</taxon>
        <taxon>Ephemerocybe</taxon>
    </lineage>
</organism>